<dbReference type="Proteomes" id="UP000319342">
    <property type="component" value="Chromosome"/>
</dbReference>
<feature type="compositionally biased region" description="Low complexity" evidence="2">
    <location>
        <begin position="41"/>
        <end position="55"/>
    </location>
</feature>
<dbReference type="InterPro" id="IPR011990">
    <property type="entry name" value="TPR-like_helical_dom_sf"/>
</dbReference>
<proteinExistence type="predicted"/>
<dbReference type="SUPFAM" id="SSF48452">
    <property type="entry name" value="TPR-like"/>
    <property type="match status" value="1"/>
</dbReference>
<keyword evidence="4" id="KW-1185">Reference proteome</keyword>
<feature type="region of interest" description="Disordered" evidence="2">
    <location>
        <begin position="32"/>
        <end position="63"/>
    </location>
</feature>
<dbReference type="PROSITE" id="PS50005">
    <property type="entry name" value="TPR"/>
    <property type="match status" value="1"/>
</dbReference>
<feature type="repeat" description="TPR" evidence="1">
    <location>
        <begin position="229"/>
        <end position="262"/>
    </location>
</feature>
<sequence length="561" mass="61738">MIDARHLIVGGAIALTGALAPLFLLDGGTGTVHASGPQDPAPSVANTNAANPPAALDDRSGLRPVSNEPLPLVVEIVRDEDGTEYATVVGTNVSIRSVLERIAKSTERLLWGFGDDERGLTTPLVTVELRDRPLTEVVEYMLGTAGLVGEIDANVINVRADRTSENRDTLLSRALAGYSRASYRFPNHELAAAARLAQGAIEELRGLDQAALSHYQLLIDAHSTSSLVLEAHMRSGALLQGQGEWARAIEEYRRVTELTPADLDEATQADTTMDAAEATMEDYFRAAHLEIARCNLELGHADWAIQMLNVLERKHPAATRQGIVDRRILRARCYLEDGKFIESLKVLDELERGFVTHDDMVKMLGLRARCFDALDLRPEAARAWVIHAHQVEEPERSSSFERAAEHFLVLEDYLGVLFLAENARTLDSPANVRTAERIARAALGLSVTMDEENSTIDERVAAARAATEREDWSLATQLLSPLFRELEIVPVELRDDVALEWSATLYATSGITQAIGALRTARKLFERTQPEDMTRLDARAGQLFEQGGRFDLALDAYDGNY</sequence>
<protein>
    <submittedName>
        <fullName evidence="3">Uncharacterized protein</fullName>
    </submittedName>
</protein>
<dbReference type="RefSeq" id="WP_145191786.1">
    <property type="nucleotide sequence ID" value="NZ_CP036290.1"/>
</dbReference>
<gene>
    <name evidence="3" type="ORF">Pla163_36330</name>
</gene>
<dbReference type="InterPro" id="IPR019734">
    <property type="entry name" value="TPR_rpt"/>
</dbReference>
<reference evidence="3 4" key="1">
    <citation type="submission" date="2019-02" db="EMBL/GenBank/DDBJ databases">
        <title>Deep-cultivation of Planctomycetes and their phenomic and genomic characterization uncovers novel biology.</title>
        <authorList>
            <person name="Wiegand S."/>
            <person name="Jogler M."/>
            <person name="Boedeker C."/>
            <person name="Pinto D."/>
            <person name="Vollmers J."/>
            <person name="Rivas-Marin E."/>
            <person name="Kohn T."/>
            <person name="Peeters S.H."/>
            <person name="Heuer A."/>
            <person name="Rast P."/>
            <person name="Oberbeckmann S."/>
            <person name="Bunk B."/>
            <person name="Jeske O."/>
            <person name="Meyerdierks A."/>
            <person name="Storesund J.E."/>
            <person name="Kallscheuer N."/>
            <person name="Luecker S."/>
            <person name="Lage O.M."/>
            <person name="Pohl T."/>
            <person name="Merkel B.J."/>
            <person name="Hornburger P."/>
            <person name="Mueller R.-W."/>
            <person name="Bruemmer F."/>
            <person name="Labrenz M."/>
            <person name="Spormann A.M."/>
            <person name="Op den Camp H."/>
            <person name="Overmann J."/>
            <person name="Amann R."/>
            <person name="Jetten M.S.M."/>
            <person name="Mascher T."/>
            <person name="Medema M.H."/>
            <person name="Devos D.P."/>
            <person name="Kaster A.-K."/>
            <person name="Ovreas L."/>
            <person name="Rohde M."/>
            <person name="Galperin M.Y."/>
            <person name="Jogler C."/>
        </authorList>
    </citation>
    <scope>NUCLEOTIDE SEQUENCE [LARGE SCALE GENOMIC DNA]</scope>
    <source>
        <strain evidence="3 4">Pla163</strain>
    </source>
</reference>
<dbReference type="Gene3D" id="1.25.40.10">
    <property type="entry name" value="Tetratricopeptide repeat domain"/>
    <property type="match status" value="2"/>
</dbReference>
<dbReference type="AlphaFoldDB" id="A0A518D4S7"/>
<dbReference type="EMBL" id="CP036290">
    <property type="protein sequence ID" value="QDU86482.1"/>
    <property type="molecule type" value="Genomic_DNA"/>
</dbReference>
<evidence type="ECO:0000256" key="1">
    <source>
        <dbReference type="PROSITE-ProRule" id="PRU00339"/>
    </source>
</evidence>
<evidence type="ECO:0000256" key="2">
    <source>
        <dbReference type="SAM" id="MobiDB-lite"/>
    </source>
</evidence>
<organism evidence="3 4">
    <name type="scientific">Rohdeia mirabilis</name>
    <dbReference type="NCBI Taxonomy" id="2528008"/>
    <lineage>
        <taxon>Bacteria</taxon>
        <taxon>Pseudomonadati</taxon>
        <taxon>Planctomycetota</taxon>
        <taxon>Planctomycetia</taxon>
        <taxon>Planctomycetia incertae sedis</taxon>
        <taxon>Rohdeia</taxon>
    </lineage>
</organism>
<evidence type="ECO:0000313" key="4">
    <source>
        <dbReference type="Proteomes" id="UP000319342"/>
    </source>
</evidence>
<keyword evidence="1" id="KW-0802">TPR repeat</keyword>
<accession>A0A518D4S7</accession>
<evidence type="ECO:0000313" key="3">
    <source>
        <dbReference type="EMBL" id="QDU86482.1"/>
    </source>
</evidence>
<name>A0A518D4S7_9BACT</name>